<name>A0A4Q9Q0F2_9APHY</name>
<organism evidence="2 3">
    <name type="scientific">Dichomitus squalens</name>
    <dbReference type="NCBI Taxonomy" id="114155"/>
    <lineage>
        <taxon>Eukaryota</taxon>
        <taxon>Fungi</taxon>
        <taxon>Dikarya</taxon>
        <taxon>Basidiomycota</taxon>
        <taxon>Agaricomycotina</taxon>
        <taxon>Agaricomycetes</taxon>
        <taxon>Polyporales</taxon>
        <taxon>Polyporaceae</taxon>
        <taxon>Dichomitus</taxon>
    </lineage>
</organism>
<evidence type="ECO:0000256" key="1">
    <source>
        <dbReference type="SAM" id="MobiDB-lite"/>
    </source>
</evidence>
<feature type="region of interest" description="Disordered" evidence="1">
    <location>
        <begin position="243"/>
        <end position="269"/>
    </location>
</feature>
<feature type="compositionally biased region" description="Polar residues" evidence="1">
    <location>
        <begin position="100"/>
        <end position="132"/>
    </location>
</feature>
<feature type="compositionally biased region" description="Basic and acidic residues" evidence="1">
    <location>
        <begin position="358"/>
        <end position="367"/>
    </location>
</feature>
<reference evidence="2 3" key="1">
    <citation type="submission" date="2019-01" db="EMBL/GenBank/DDBJ databases">
        <title>Draft genome sequences of three monokaryotic isolates of the white-rot basidiomycete fungus Dichomitus squalens.</title>
        <authorList>
            <consortium name="DOE Joint Genome Institute"/>
            <person name="Lopez S.C."/>
            <person name="Andreopoulos B."/>
            <person name="Pangilinan J."/>
            <person name="Lipzen A."/>
            <person name="Riley R."/>
            <person name="Ahrendt S."/>
            <person name="Ng V."/>
            <person name="Barry K."/>
            <person name="Daum C."/>
            <person name="Grigoriev I.V."/>
            <person name="Hilden K.S."/>
            <person name="Makela M.R."/>
            <person name="de Vries R.P."/>
        </authorList>
    </citation>
    <scope>NUCLEOTIDE SEQUENCE [LARGE SCALE GENOMIC DNA]</scope>
    <source>
        <strain evidence="2 3">CBS 464.89</strain>
    </source>
</reference>
<feature type="region of interest" description="Disordered" evidence="1">
    <location>
        <begin position="330"/>
        <end position="369"/>
    </location>
</feature>
<dbReference type="AlphaFoldDB" id="A0A4Q9Q0F2"/>
<feature type="compositionally biased region" description="Low complexity" evidence="1">
    <location>
        <begin position="198"/>
        <end position="211"/>
    </location>
</feature>
<sequence length="493" mass="53767">MPKSTKKKPSIARGNKIKGASQWRVLPAQLRSIPQSEQLFSLWGTDSFRQAPPTALSSTSVWDANDPSRTVVYPSDGSAPVKHRRPQPLPATPSVISAPETVQHSLGAEDSSQCALHPSSQLGPCSSSTAQPHPNKCVRAPHTAQDYPSRLSSPSLSSQQERNESFDEPSFLAYPSCALHQCSSELSDTSPEPSSCFPSRTASPATTIPSPAVSPPPRPWSSPGELHPIPSFLQHGHINLQHAHGTSSMYRARSGPPNTLPQSHGEGTFSVHDVCSQRRLPPMNFAQVVKPSLERERAQERRVVNVVLPAIRADTCRPSEDQLDFEERGIDAARKSERSSRHRPYRIPSMATGAHRQTQKERRKASENDLPPLRLLINQIEYDEHRRVQMRAQFRFQVPFADKLPIPAAAPMKRSSFTPSRHEDGAGTVASVPVQQPMVSSSLRAPITSVPTSQQLVAGSISLAFFNSRSFVPMHGSPSSSANESRGAGAHAL</sequence>
<gene>
    <name evidence="2" type="ORF">BD310DRAFT_319120</name>
</gene>
<feature type="region of interest" description="Disordered" evidence="1">
    <location>
        <begin position="188"/>
        <end position="231"/>
    </location>
</feature>
<feature type="compositionally biased region" description="Low complexity" evidence="1">
    <location>
        <begin position="148"/>
        <end position="158"/>
    </location>
</feature>
<dbReference type="Proteomes" id="UP000292082">
    <property type="component" value="Unassembled WGS sequence"/>
</dbReference>
<keyword evidence="3" id="KW-1185">Reference proteome</keyword>
<evidence type="ECO:0000313" key="3">
    <source>
        <dbReference type="Proteomes" id="UP000292082"/>
    </source>
</evidence>
<evidence type="ECO:0000313" key="2">
    <source>
        <dbReference type="EMBL" id="TBU60485.1"/>
    </source>
</evidence>
<protein>
    <submittedName>
        <fullName evidence="2">Uncharacterized protein</fullName>
    </submittedName>
</protein>
<dbReference type="EMBL" id="ML145104">
    <property type="protein sequence ID" value="TBU60485.1"/>
    <property type="molecule type" value="Genomic_DNA"/>
</dbReference>
<feature type="region of interest" description="Disordered" evidence="1">
    <location>
        <begin position="53"/>
        <end position="167"/>
    </location>
</feature>
<feature type="compositionally biased region" description="Polar residues" evidence="1">
    <location>
        <begin position="188"/>
        <end position="197"/>
    </location>
</feature>
<proteinExistence type="predicted"/>
<accession>A0A4Q9Q0F2</accession>
<feature type="compositionally biased region" description="Basic and acidic residues" evidence="1">
    <location>
        <begin position="330"/>
        <end position="339"/>
    </location>
</feature>